<dbReference type="RefSeq" id="WP_071637799.1">
    <property type="nucleotide sequence ID" value="NZ_MLFK01000009.1"/>
</dbReference>
<reference evidence="1 2" key="1">
    <citation type="submission" date="2016-10" db="EMBL/GenBank/DDBJ databases">
        <title>Draft Genome Sequence of Rhizobacteria Flavobacterium johnsoniae CI04.</title>
        <authorList>
            <person name="Bravo J.I."/>
            <person name="Lozano G.L."/>
            <person name="Handelsman J."/>
        </authorList>
    </citation>
    <scope>NUCLEOTIDE SEQUENCE [LARGE SCALE GENOMIC DNA]</scope>
    <source>
        <strain evidence="1 2">CI04</strain>
    </source>
</reference>
<dbReference type="EMBL" id="MLFK01000009">
    <property type="protein sequence ID" value="OIV40597.1"/>
    <property type="molecule type" value="Genomic_DNA"/>
</dbReference>
<protein>
    <submittedName>
        <fullName evidence="1">Uncharacterized protein</fullName>
    </submittedName>
</protein>
<proteinExistence type="predicted"/>
<keyword evidence="2" id="KW-1185">Reference proteome</keyword>
<organism evidence="1 2">
    <name type="scientific">Flavobacterium johnsoniae</name>
    <name type="common">Cytophaga johnsonae</name>
    <dbReference type="NCBI Taxonomy" id="986"/>
    <lineage>
        <taxon>Bacteria</taxon>
        <taxon>Pseudomonadati</taxon>
        <taxon>Bacteroidota</taxon>
        <taxon>Flavobacteriia</taxon>
        <taxon>Flavobacteriales</taxon>
        <taxon>Flavobacteriaceae</taxon>
        <taxon>Flavobacterium</taxon>
    </lineage>
</organism>
<name>A0A1J7BPT5_FLAJO</name>
<comment type="caution">
    <text evidence="1">The sequence shown here is derived from an EMBL/GenBank/DDBJ whole genome shotgun (WGS) entry which is preliminary data.</text>
</comment>
<dbReference type="OrthoDB" id="1350385at2"/>
<dbReference type="AlphaFoldDB" id="A0A1J7BPT5"/>
<dbReference type="Proteomes" id="UP000182826">
    <property type="component" value="Unassembled WGS sequence"/>
</dbReference>
<accession>A0A1J7BPT5</accession>
<sequence>MNIDYKDTNFFHTDYLFRIQTFEKYLASSLASEEHYANYKAGLIPNIFYAHNLPAVLGLFRKEFLDVKAGIERYEKDNNNDFPMLKSFINTERNLRTVFEDSQRKDYTALLERSFDNQKTDANGAAVSRFFLATPILETYIFQVEKVFGKGILD</sequence>
<evidence type="ECO:0000313" key="2">
    <source>
        <dbReference type="Proteomes" id="UP000182826"/>
    </source>
</evidence>
<evidence type="ECO:0000313" key="1">
    <source>
        <dbReference type="EMBL" id="OIV40597.1"/>
    </source>
</evidence>
<gene>
    <name evidence="1" type="ORF">BKM63_17165</name>
</gene>